<name>A0ABY4QLZ4_9MYCO</name>
<dbReference type="Pfam" id="PF01548">
    <property type="entry name" value="DEDD_Tnp_IS110"/>
    <property type="match status" value="1"/>
</dbReference>
<dbReference type="Pfam" id="PF02371">
    <property type="entry name" value="Transposase_20"/>
    <property type="match status" value="1"/>
</dbReference>
<evidence type="ECO:0000313" key="5">
    <source>
        <dbReference type="Proteomes" id="UP001056610"/>
    </source>
</evidence>
<dbReference type="PANTHER" id="PTHR33055">
    <property type="entry name" value="TRANSPOSASE FOR INSERTION SEQUENCE ELEMENT IS1111A"/>
    <property type="match status" value="1"/>
</dbReference>
<protein>
    <submittedName>
        <fullName evidence="3">IS110 family transposase</fullName>
    </submittedName>
</protein>
<organism evidence="3 5">
    <name type="scientific">Candidatus Mycobacterium methanotrophicum</name>
    <dbReference type="NCBI Taxonomy" id="2943498"/>
    <lineage>
        <taxon>Bacteria</taxon>
        <taxon>Bacillati</taxon>
        <taxon>Actinomycetota</taxon>
        <taxon>Actinomycetes</taxon>
        <taxon>Mycobacteriales</taxon>
        <taxon>Mycobacteriaceae</taxon>
        <taxon>Mycobacterium</taxon>
    </lineage>
</organism>
<dbReference type="PANTHER" id="PTHR33055:SF13">
    <property type="entry name" value="TRANSPOSASE"/>
    <property type="match status" value="1"/>
</dbReference>
<evidence type="ECO:0000313" key="3">
    <source>
        <dbReference type="EMBL" id="UQX11318.1"/>
    </source>
</evidence>
<dbReference type="InterPro" id="IPR002525">
    <property type="entry name" value="Transp_IS110-like_N"/>
</dbReference>
<evidence type="ECO:0000259" key="1">
    <source>
        <dbReference type="Pfam" id="PF01548"/>
    </source>
</evidence>
<accession>A0ABY4QLZ4</accession>
<proteinExistence type="predicted"/>
<dbReference type="Proteomes" id="UP001056610">
    <property type="component" value="Chromosome"/>
</dbReference>
<dbReference type="NCBIfam" id="NF033542">
    <property type="entry name" value="transpos_IS110"/>
    <property type="match status" value="1"/>
</dbReference>
<keyword evidence="5" id="KW-1185">Reference proteome</keyword>
<sequence length="345" mass="38553">MSELYEGRQFVGMDLHRRRSVLVRMGETGEHLETVQILNDRDVLAEVISRAGESPDVVLEATYGWYWAADALAELGATVHLAHPLGVKAFSYRRVKNDQRDAADLADLLRMGRLPHAWIAPPETRELRELVRRRAKLVAMRSQCKAHVHAVLAKGGVWAPMSDLFGVEGNLLLDKVTMPAPYKERIASLRRFIEGFDAEIDLFTGLVQRRLNHDAGYTAIQQIPGIGPVLAAVFVAEIGDVHRFPGPAQLTCWAGLTPSHRESDTVVHRGRITKQGSRLVRWAAIESVKILPKTSHIGAIREQVAHRRGNRNIGAVAAARRQLELVFYGLRDHHIRALRHPPRAA</sequence>
<dbReference type="EMBL" id="CP097320">
    <property type="protein sequence ID" value="UQX11318.1"/>
    <property type="molecule type" value="Genomic_DNA"/>
</dbReference>
<feature type="domain" description="Transposase IS116/IS110/IS902 C-terminal" evidence="2">
    <location>
        <begin position="219"/>
        <end position="286"/>
    </location>
</feature>
<dbReference type="RefSeq" id="WP_249763049.1">
    <property type="nucleotide sequence ID" value="NZ_CP097320.1"/>
</dbReference>
<dbReference type="EMBL" id="CP097320">
    <property type="protein sequence ID" value="UQX11396.1"/>
    <property type="molecule type" value="Genomic_DNA"/>
</dbReference>
<reference evidence="3" key="1">
    <citation type="submission" date="2022-05" db="EMBL/GenBank/DDBJ databases">
        <title>A methanotrophic Mycobacterium dominates a cave microbial ecosystem.</title>
        <authorList>
            <person name="Van Spanning R.J.M."/>
            <person name="Guan Q."/>
            <person name="Melkonian C."/>
            <person name="Gallant J."/>
            <person name="Polerecky L."/>
            <person name="Flot J.-F."/>
            <person name="Brandt B.W."/>
            <person name="Braster M."/>
            <person name="Iturbe Espinoza P."/>
            <person name="Aerts J."/>
            <person name="Meima-Franke M."/>
            <person name="Piersma S.R."/>
            <person name="Bunduc C."/>
            <person name="Ummels R."/>
            <person name="Pain A."/>
            <person name="Fleming E.J."/>
            <person name="van der Wel N."/>
            <person name="Gherman V.D."/>
            <person name="Sarbu S.M."/>
            <person name="Bodelier P.L.E."/>
            <person name="Bitter W."/>
        </authorList>
    </citation>
    <scope>NUCLEOTIDE SEQUENCE</scope>
    <source>
        <strain evidence="3">Sulfur Cave</strain>
    </source>
</reference>
<dbReference type="InterPro" id="IPR047650">
    <property type="entry name" value="Transpos_IS110"/>
</dbReference>
<feature type="domain" description="Transposase IS110-like N-terminal" evidence="1">
    <location>
        <begin position="11"/>
        <end position="153"/>
    </location>
</feature>
<gene>
    <name evidence="3" type="ORF">M5I08_01905</name>
    <name evidence="4" type="ORF">M5I08_02415</name>
</gene>
<evidence type="ECO:0000259" key="2">
    <source>
        <dbReference type="Pfam" id="PF02371"/>
    </source>
</evidence>
<evidence type="ECO:0000313" key="4">
    <source>
        <dbReference type="EMBL" id="UQX11396.1"/>
    </source>
</evidence>
<dbReference type="InterPro" id="IPR003346">
    <property type="entry name" value="Transposase_20"/>
</dbReference>